<name>A0A157SNZ4_9BORD</name>
<reference evidence="5 6" key="1">
    <citation type="submission" date="2016-04" db="EMBL/GenBank/DDBJ databases">
        <authorList>
            <consortium name="Pathogen Informatics"/>
        </authorList>
    </citation>
    <scope>NUCLEOTIDE SEQUENCE [LARGE SCALE GENOMIC DNA]</scope>
    <source>
        <strain evidence="5 6">H044680328</strain>
    </source>
</reference>
<proteinExistence type="predicted"/>
<accession>A0A157SNZ4</accession>
<keyword evidence="1" id="KW-0805">Transcription regulation</keyword>
<dbReference type="PANTHER" id="PTHR42756:SF1">
    <property type="entry name" value="TRANSCRIPTIONAL REPRESSOR OF EMRAB OPERON"/>
    <property type="match status" value="1"/>
</dbReference>
<dbReference type="SUPFAM" id="SSF46785">
    <property type="entry name" value="Winged helix' DNA-binding domain"/>
    <property type="match status" value="1"/>
</dbReference>
<dbReference type="eggNOG" id="COG1846">
    <property type="taxonomic scope" value="Bacteria"/>
</dbReference>
<organism evidence="5 6">
    <name type="scientific">Bordetella trematum</name>
    <dbReference type="NCBI Taxonomy" id="123899"/>
    <lineage>
        <taxon>Bacteria</taxon>
        <taxon>Pseudomonadati</taxon>
        <taxon>Pseudomonadota</taxon>
        <taxon>Betaproteobacteria</taxon>
        <taxon>Burkholderiales</taxon>
        <taxon>Alcaligenaceae</taxon>
        <taxon>Bordetella</taxon>
    </lineage>
</organism>
<evidence type="ECO:0000313" key="5">
    <source>
        <dbReference type="EMBL" id="SAI71863.1"/>
    </source>
</evidence>
<dbReference type="Gene3D" id="1.10.10.10">
    <property type="entry name" value="Winged helix-like DNA-binding domain superfamily/Winged helix DNA-binding domain"/>
    <property type="match status" value="1"/>
</dbReference>
<dbReference type="PRINTS" id="PR00598">
    <property type="entry name" value="HTHMARR"/>
</dbReference>
<dbReference type="STRING" id="123899.SAMEA3906487_02944"/>
<dbReference type="GO" id="GO:0003700">
    <property type="term" value="F:DNA-binding transcription factor activity"/>
    <property type="evidence" value="ECO:0007669"/>
    <property type="project" value="InterPro"/>
</dbReference>
<evidence type="ECO:0000256" key="2">
    <source>
        <dbReference type="ARBA" id="ARBA00023125"/>
    </source>
</evidence>
<dbReference type="Proteomes" id="UP000076825">
    <property type="component" value="Chromosome 1"/>
</dbReference>
<dbReference type="EMBL" id="LT546645">
    <property type="protein sequence ID" value="SAI71863.1"/>
    <property type="molecule type" value="Genomic_DNA"/>
</dbReference>
<dbReference type="PATRIC" id="fig|123899.6.peg.2935"/>
<dbReference type="GO" id="GO:0003677">
    <property type="term" value="F:DNA binding"/>
    <property type="evidence" value="ECO:0007669"/>
    <property type="project" value="UniProtKB-KW"/>
</dbReference>
<sequence>MEQKYRALLQQAERQEQDGLDDMRLCLQTLSLAAAIDRDCAARLAVHGLSEGRYILLFLLEAAPDGLAPHALASQAGVSRATVTGLLDGLQADALIERQADPRDRRARRVVLTRAGRQLARQVFAEHNAWMAGLFKHLDAAERRQLTRLLTKARQGLPSP</sequence>
<feature type="domain" description="HTH marR-type" evidence="4">
    <location>
        <begin position="2"/>
        <end position="155"/>
    </location>
</feature>
<dbReference type="KEGG" id="btrm:SAMEA390648702944"/>
<protein>
    <submittedName>
        <fullName evidence="5">MarR family transcriptional regulator</fullName>
    </submittedName>
</protein>
<dbReference type="AlphaFoldDB" id="A0A157SNZ4"/>
<dbReference type="InterPro" id="IPR036388">
    <property type="entry name" value="WH-like_DNA-bd_sf"/>
</dbReference>
<gene>
    <name evidence="5" type="ORF">SAMEA3906487_02944</name>
</gene>
<dbReference type="PANTHER" id="PTHR42756">
    <property type="entry name" value="TRANSCRIPTIONAL REGULATOR, MARR"/>
    <property type="match status" value="1"/>
</dbReference>
<dbReference type="InterPro" id="IPR000835">
    <property type="entry name" value="HTH_MarR-typ"/>
</dbReference>
<evidence type="ECO:0000256" key="1">
    <source>
        <dbReference type="ARBA" id="ARBA00023015"/>
    </source>
</evidence>
<dbReference type="SMART" id="SM00347">
    <property type="entry name" value="HTH_MARR"/>
    <property type="match status" value="1"/>
</dbReference>
<dbReference type="InterPro" id="IPR036390">
    <property type="entry name" value="WH_DNA-bd_sf"/>
</dbReference>
<evidence type="ECO:0000259" key="4">
    <source>
        <dbReference type="PROSITE" id="PS50995"/>
    </source>
</evidence>
<keyword evidence="3" id="KW-0804">Transcription</keyword>
<evidence type="ECO:0000313" key="6">
    <source>
        <dbReference type="Proteomes" id="UP000076825"/>
    </source>
</evidence>
<keyword evidence="2" id="KW-0238">DNA-binding</keyword>
<keyword evidence="6" id="KW-1185">Reference proteome</keyword>
<dbReference type="Pfam" id="PF12802">
    <property type="entry name" value="MarR_2"/>
    <property type="match status" value="1"/>
</dbReference>
<dbReference type="PROSITE" id="PS50995">
    <property type="entry name" value="HTH_MARR_2"/>
    <property type="match status" value="1"/>
</dbReference>
<evidence type="ECO:0000256" key="3">
    <source>
        <dbReference type="ARBA" id="ARBA00023163"/>
    </source>
</evidence>